<protein>
    <submittedName>
        <fullName evidence="9">Phosphatase PAP2 family protein</fullName>
    </submittedName>
</protein>
<evidence type="ECO:0000313" key="10">
    <source>
        <dbReference type="Proteomes" id="UP001597115"/>
    </source>
</evidence>
<evidence type="ECO:0000313" key="9">
    <source>
        <dbReference type="EMBL" id="MFD1612690.1"/>
    </source>
</evidence>
<evidence type="ECO:0000259" key="8">
    <source>
        <dbReference type="SMART" id="SM00014"/>
    </source>
</evidence>
<feature type="transmembrane region" description="Helical" evidence="7">
    <location>
        <begin position="171"/>
        <end position="191"/>
    </location>
</feature>
<dbReference type="Proteomes" id="UP001597115">
    <property type="component" value="Unassembled WGS sequence"/>
</dbReference>
<dbReference type="PANTHER" id="PTHR14969:SF62">
    <property type="entry name" value="DECAPRENYLPHOSPHORYL-5-PHOSPHORIBOSE PHOSPHATASE RV3807C-RELATED"/>
    <property type="match status" value="1"/>
</dbReference>
<feature type="domain" description="Phosphatidic acid phosphatase type 2/haloperoxidase" evidence="8">
    <location>
        <begin position="80"/>
        <end position="184"/>
    </location>
</feature>
<dbReference type="SUPFAM" id="SSF48317">
    <property type="entry name" value="Acid phosphatase/Vanadium-dependent haloperoxidase"/>
    <property type="match status" value="1"/>
</dbReference>
<accession>A0ABW4I5W9</accession>
<dbReference type="RefSeq" id="WP_380889827.1">
    <property type="nucleotide sequence ID" value="NZ_JBHUDY010000001.1"/>
</dbReference>
<dbReference type="CDD" id="cd03392">
    <property type="entry name" value="PAP2_like_2"/>
    <property type="match status" value="1"/>
</dbReference>
<keyword evidence="5 7" id="KW-1133">Transmembrane helix</keyword>
<comment type="subcellular location">
    <subcellularLocation>
        <location evidence="1">Cell membrane</location>
        <topology evidence="1">Multi-pass membrane protein</topology>
    </subcellularLocation>
</comment>
<gene>
    <name evidence="9" type="ORF">ACFSCW_12845</name>
</gene>
<keyword evidence="10" id="KW-1185">Reference proteome</keyword>
<evidence type="ECO:0000256" key="2">
    <source>
        <dbReference type="ARBA" id="ARBA00022475"/>
    </source>
</evidence>
<evidence type="ECO:0000256" key="3">
    <source>
        <dbReference type="ARBA" id="ARBA00022692"/>
    </source>
</evidence>
<keyword evidence="4" id="KW-0378">Hydrolase</keyword>
<dbReference type="Gene3D" id="1.20.144.10">
    <property type="entry name" value="Phosphatidic acid phosphatase type 2/haloperoxidase"/>
    <property type="match status" value="2"/>
</dbReference>
<dbReference type="SMART" id="SM00014">
    <property type="entry name" value="acidPPc"/>
    <property type="match status" value="1"/>
</dbReference>
<keyword evidence="2" id="KW-1003">Cell membrane</keyword>
<feature type="transmembrane region" description="Helical" evidence="7">
    <location>
        <begin position="47"/>
        <end position="73"/>
    </location>
</feature>
<keyword evidence="6 7" id="KW-0472">Membrane</keyword>
<comment type="caution">
    <text evidence="9">The sequence shown here is derived from an EMBL/GenBank/DDBJ whole genome shotgun (WGS) entry which is preliminary data.</text>
</comment>
<evidence type="ECO:0000256" key="6">
    <source>
        <dbReference type="ARBA" id="ARBA00023136"/>
    </source>
</evidence>
<evidence type="ECO:0000256" key="4">
    <source>
        <dbReference type="ARBA" id="ARBA00022801"/>
    </source>
</evidence>
<name>A0ABW4I5W9_9SPHN</name>
<sequence>MTRELRAALVLFVAIMVLGFALKLGGTPVFDPWASRIAAAGRTESGFWLALSRIGKGEVVGVVALLSAALLAVLKRRRDALIVVVTVACQMATNPLLKMLFSRARPELYTHLDQVLDLSYPSGHSAQNACLYLLLALMVHNRIGLIGIPLAFMVGLSRVVLGVHWPTDVLGGWMEGAAFALLGAHVSRRLASRADS</sequence>
<evidence type="ECO:0000256" key="7">
    <source>
        <dbReference type="SAM" id="Phobius"/>
    </source>
</evidence>
<evidence type="ECO:0000256" key="1">
    <source>
        <dbReference type="ARBA" id="ARBA00004651"/>
    </source>
</evidence>
<organism evidence="9 10">
    <name type="scientific">Sphingomonas tabacisoli</name>
    <dbReference type="NCBI Taxonomy" id="2249466"/>
    <lineage>
        <taxon>Bacteria</taxon>
        <taxon>Pseudomonadati</taxon>
        <taxon>Pseudomonadota</taxon>
        <taxon>Alphaproteobacteria</taxon>
        <taxon>Sphingomonadales</taxon>
        <taxon>Sphingomonadaceae</taxon>
        <taxon>Sphingomonas</taxon>
    </lineage>
</organism>
<reference evidence="10" key="1">
    <citation type="journal article" date="2019" name="Int. J. Syst. Evol. Microbiol.">
        <title>The Global Catalogue of Microorganisms (GCM) 10K type strain sequencing project: providing services to taxonomists for standard genome sequencing and annotation.</title>
        <authorList>
            <consortium name="The Broad Institute Genomics Platform"/>
            <consortium name="The Broad Institute Genome Sequencing Center for Infectious Disease"/>
            <person name="Wu L."/>
            <person name="Ma J."/>
        </authorList>
    </citation>
    <scope>NUCLEOTIDE SEQUENCE [LARGE SCALE GENOMIC DNA]</scope>
    <source>
        <strain evidence="10">CGMCC 1.16275</strain>
    </source>
</reference>
<dbReference type="InterPro" id="IPR036938">
    <property type="entry name" value="PAP2/HPO_sf"/>
</dbReference>
<evidence type="ECO:0000256" key="5">
    <source>
        <dbReference type="ARBA" id="ARBA00022989"/>
    </source>
</evidence>
<dbReference type="EMBL" id="JBHUDY010000001">
    <property type="protein sequence ID" value="MFD1612690.1"/>
    <property type="molecule type" value="Genomic_DNA"/>
</dbReference>
<dbReference type="InterPro" id="IPR000326">
    <property type="entry name" value="PAP2/HPO"/>
</dbReference>
<dbReference type="Pfam" id="PF01569">
    <property type="entry name" value="PAP2"/>
    <property type="match status" value="1"/>
</dbReference>
<proteinExistence type="predicted"/>
<keyword evidence="3 7" id="KW-0812">Transmembrane</keyword>
<dbReference type="PANTHER" id="PTHR14969">
    <property type="entry name" value="SPHINGOSINE-1-PHOSPHATE PHOSPHOHYDROLASE"/>
    <property type="match status" value="1"/>
</dbReference>